<gene>
    <name evidence="1" type="ordered locus">Avin_36560</name>
</gene>
<dbReference type="AlphaFoldDB" id="C1DRE5"/>
<reference evidence="1 2" key="1">
    <citation type="journal article" date="2009" name="J. Bacteriol.">
        <title>Genome sequence of Azotobacter vinelandii, an obligate aerobe specialized to support diverse anaerobic metabolic processes.</title>
        <authorList>
            <person name="Setubal J.C."/>
            <person name="dos Santos P."/>
            <person name="Goldman B.S."/>
            <person name="Ertesvag H."/>
            <person name="Espin G."/>
            <person name="Rubio L.M."/>
            <person name="Valla S."/>
            <person name="Almeida N.F."/>
            <person name="Balasubramanian D."/>
            <person name="Cromes L."/>
            <person name="Curatti L."/>
            <person name="Du Z."/>
            <person name="Godsy E."/>
            <person name="Goodner B."/>
            <person name="Hellner-Burris K."/>
            <person name="Hernandez J.A."/>
            <person name="Houmiel K."/>
            <person name="Imperial J."/>
            <person name="Kennedy C."/>
            <person name="Larson T.J."/>
            <person name="Latreille P."/>
            <person name="Ligon L.S."/>
            <person name="Lu J."/>
            <person name="Maerk M."/>
            <person name="Miller N.M."/>
            <person name="Norton S."/>
            <person name="O'Carroll I.P."/>
            <person name="Paulsen I."/>
            <person name="Raulfs E.C."/>
            <person name="Roemer R."/>
            <person name="Rosser J."/>
            <person name="Segura D."/>
            <person name="Slater S."/>
            <person name="Stricklin S.L."/>
            <person name="Studholme D.J."/>
            <person name="Sun J."/>
            <person name="Viana C.J."/>
            <person name="Wallin E."/>
            <person name="Wang B."/>
            <person name="Wheeler C."/>
            <person name="Zhu H."/>
            <person name="Dean D.R."/>
            <person name="Dixon R."/>
            <person name="Wood D."/>
        </authorList>
    </citation>
    <scope>NUCLEOTIDE SEQUENCE [LARGE SCALE GENOMIC DNA]</scope>
    <source>
        <strain evidence="2">DJ / ATCC BAA-1303</strain>
    </source>
</reference>
<dbReference type="HOGENOM" id="CLU_3251405_0_0_6"/>
<proteinExistence type="predicted"/>
<dbReference type="EnsemblBacteria" id="ACO79803">
    <property type="protein sequence ID" value="ACO79803"/>
    <property type="gene ID" value="Avin_36560"/>
</dbReference>
<name>C1DRE5_AZOVD</name>
<accession>C1DRE5</accession>
<evidence type="ECO:0000313" key="2">
    <source>
        <dbReference type="Proteomes" id="UP000002424"/>
    </source>
</evidence>
<dbReference type="EMBL" id="CP001157">
    <property type="protein sequence ID" value="ACO79803.1"/>
    <property type="molecule type" value="Genomic_DNA"/>
</dbReference>
<dbReference type="GeneID" id="88188283"/>
<dbReference type="KEGG" id="avn:Avin_36560"/>
<dbReference type="Proteomes" id="UP000002424">
    <property type="component" value="Chromosome"/>
</dbReference>
<dbReference type="RefSeq" id="WP_012702178.1">
    <property type="nucleotide sequence ID" value="NC_012560.1"/>
</dbReference>
<evidence type="ECO:0000313" key="1">
    <source>
        <dbReference type="EMBL" id="ACO79803.1"/>
    </source>
</evidence>
<organism evidence="1 2">
    <name type="scientific">Azotobacter vinelandii (strain DJ / ATCC BAA-1303)</name>
    <dbReference type="NCBI Taxonomy" id="322710"/>
    <lineage>
        <taxon>Bacteria</taxon>
        <taxon>Pseudomonadati</taxon>
        <taxon>Pseudomonadota</taxon>
        <taxon>Gammaproteobacteria</taxon>
        <taxon>Pseudomonadales</taxon>
        <taxon>Pseudomonadaceae</taxon>
        <taxon>Azotobacter</taxon>
    </lineage>
</organism>
<protein>
    <submittedName>
        <fullName evidence="1">Uncharacterized protein</fullName>
    </submittedName>
</protein>
<keyword evidence="2" id="KW-1185">Reference proteome</keyword>
<dbReference type="STRING" id="322710.Avin_36560"/>
<sequence length="45" mass="5149">MKHNEHVMTWLRSLRDEAVDPACSIARMIDVMAILARYSFGRGTV</sequence>